<evidence type="ECO:0000256" key="1">
    <source>
        <dbReference type="ARBA" id="ARBA00003416"/>
    </source>
</evidence>
<comment type="function">
    <text evidence="1">Involved in DNA recombination.</text>
</comment>
<keyword evidence="3 5" id="KW-0175">Coiled coil</keyword>
<comment type="similarity">
    <text evidence="2">Belongs to the RmuC family.</text>
</comment>
<dbReference type="AlphaFoldDB" id="A0A0G0WUJ4"/>
<gene>
    <name evidence="7" type="ORF">UU72_C0022G0002</name>
</gene>
<dbReference type="PANTHER" id="PTHR30563">
    <property type="entry name" value="DNA RECOMBINATION PROTEIN RMUC"/>
    <property type="match status" value="1"/>
</dbReference>
<organism evidence="7 8">
    <name type="scientific">candidate division WWE3 bacterium GW2011_GWB1_41_6</name>
    <dbReference type="NCBI Taxonomy" id="1619112"/>
    <lineage>
        <taxon>Bacteria</taxon>
        <taxon>Katanobacteria</taxon>
    </lineage>
</organism>
<dbReference type="Pfam" id="PF02646">
    <property type="entry name" value="RmuC"/>
    <property type="match status" value="1"/>
</dbReference>
<evidence type="ECO:0000313" key="8">
    <source>
        <dbReference type="Proteomes" id="UP000034163"/>
    </source>
</evidence>
<keyword evidence="6" id="KW-1133">Transmembrane helix</keyword>
<proteinExistence type="inferred from homology"/>
<evidence type="ECO:0000256" key="4">
    <source>
        <dbReference type="ARBA" id="ARBA00023172"/>
    </source>
</evidence>
<evidence type="ECO:0000256" key="3">
    <source>
        <dbReference type="ARBA" id="ARBA00023054"/>
    </source>
</evidence>
<evidence type="ECO:0000313" key="7">
    <source>
        <dbReference type="EMBL" id="KKS16415.1"/>
    </source>
</evidence>
<evidence type="ECO:0008006" key="9">
    <source>
        <dbReference type="Google" id="ProtNLM"/>
    </source>
</evidence>
<accession>A0A0G0WUJ4</accession>
<keyword evidence="4" id="KW-0233">DNA recombination</keyword>
<comment type="caution">
    <text evidence="7">The sequence shown here is derived from an EMBL/GenBank/DDBJ whole genome shotgun (WGS) entry which is preliminary data.</text>
</comment>
<evidence type="ECO:0000256" key="2">
    <source>
        <dbReference type="ARBA" id="ARBA00009840"/>
    </source>
</evidence>
<dbReference type="Proteomes" id="UP000034163">
    <property type="component" value="Unassembled WGS sequence"/>
</dbReference>
<keyword evidence="6" id="KW-0472">Membrane</keyword>
<dbReference type="InterPro" id="IPR003798">
    <property type="entry name" value="DNA_recombination_RmuC"/>
</dbReference>
<reference evidence="7 8" key="1">
    <citation type="journal article" date="2015" name="Nature">
        <title>rRNA introns, odd ribosomes, and small enigmatic genomes across a large radiation of phyla.</title>
        <authorList>
            <person name="Brown C.T."/>
            <person name="Hug L.A."/>
            <person name="Thomas B.C."/>
            <person name="Sharon I."/>
            <person name="Castelle C.J."/>
            <person name="Singh A."/>
            <person name="Wilkins M.J."/>
            <person name="Williams K.H."/>
            <person name="Banfield J.F."/>
        </authorList>
    </citation>
    <scope>NUCLEOTIDE SEQUENCE [LARGE SCALE GENOMIC DNA]</scope>
</reference>
<evidence type="ECO:0000256" key="5">
    <source>
        <dbReference type="SAM" id="Coils"/>
    </source>
</evidence>
<feature type="transmembrane region" description="Helical" evidence="6">
    <location>
        <begin position="6"/>
        <end position="26"/>
    </location>
</feature>
<evidence type="ECO:0000256" key="6">
    <source>
        <dbReference type="SAM" id="Phobius"/>
    </source>
</evidence>
<protein>
    <recommendedName>
        <fullName evidence="9">RmuC-domain protein</fullName>
    </recommendedName>
</protein>
<dbReference type="EMBL" id="LCBS01000022">
    <property type="protein sequence ID" value="KKS16415.1"/>
    <property type="molecule type" value="Genomic_DNA"/>
</dbReference>
<dbReference type="GO" id="GO:0006310">
    <property type="term" value="P:DNA recombination"/>
    <property type="evidence" value="ECO:0007669"/>
    <property type="project" value="UniProtKB-KW"/>
</dbReference>
<feature type="coiled-coil region" evidence="5">
    <location>
        <begin position="63"/>
        <end position="90"/>
    </location>
</feature>
<sequence>MLSLETFILIILALAVAVFVIVFFIISQMKKLKTDMADGENTVLMEWLKEMKTSVEKNSDTLERQLTGQRTTLEEQLKNQRAAMNEQTKLIWERLDSASEVIKGVQHQLGGIQEFGKDIKDLSNVLKSPKLRGGLGEQFLYDILANTLPHDLFRTQFKFKNGETCDAVILTEKGLIPIDSKFPMENFKAMVTLETEVDREKARKMFISDVKRRVDEIASKYIIPEEQTTEQAVMYIPSETVFYEVIVNMPTVEEYCKHKNVVMASPNTFSYLLKIILVAYQQHELAKHANEILKAVAGIRVEAEKFDGDLSVLERHISNTYKSMDNVKVKYGKLFGKIESAQSIEVKEQAILIEKVEKIEETPLL</sequence>
<name>A0A0G0WUJ4_UNCKA</name>
<dbReference type="PANTHER" id="PTHR30563:SF0">
    <property type="entry name" value="DNA RECOMBINATION PROTEIN RMUC"/>
    <property type="match status" value="1"/>
</dbReference>
<keyword evidence="6" id="KW-0812">Transmembrane</keyword>